<accession>S4AFQ5</accession>
<sequence length="98" mass="10543">MTSLAHPREAFPLAPADGRIPRSSEPPSSTATRPWILRFARTPDATQATTIPPTIYDPALQISVGLYEGPLPFMETHNPTVPDGNVTNPPPLDEGAKD</sequence>
<evidence type="ECO:0000313" key="3">
    <source>
        <dbReference type="Proteomes" id="UP000014629"/>
    </source>
</evidence>
<dbReference type="RefSeq" id="WP_016644704.1">
    <property type="nucleotide sequence ID" value="NZ_AOPZ01000422.1"/>
</dbReference>
<dbReference type="EMBL" id="AOPZ01000422">
    <property type="protein sequence ID" value="EPH40322.1"/>
    <property type="molecule type" value="Genomic_DNA"/>
</dbReference>
<dbReference type="NCBIfam" id="TIGR04186">
    <property type="entry name" value="GRASP_targ"/>
    <property type="match status" value="1"/>
</dbReference>
<keyword evidence="3" id="KW-1185">Reference proteome</keyword>
<organism evidence="2 3">
    <name type="scientific">Streptomyces aurantiacus JA 4570</name>
    <dbReference type="NCBI Taxonomy" id="1286094"/>
    <lineage>
        <taxon>Bacteria</taxon>
        <taxon>Bacillati</taxon>
        <taxon>Actinomycetota</taxon>
        <taxon>Actinomycetes</taxon>
        <taxon>Kitasatosporales</taxon>
        <taxon>Streptomycetaceae</taxon>
        <taxon>Streptomyces</taxon>
        <taxon>Streptomyces aurantiacus group</taxon>
    </lineage>
</organism>
<comment type="caution">
    <text evidence="2">The sequence shown here is derived from an EMBL/GenBank/DDBJ whole genome shotgun (WGS) entry which is preliminary data.</text>
</comment>
<dbReference type="InterPro" id="IPR026496">
    <property type="entry name" value="GRASP_targ"/>
</dbReference>
<dbReference type="AlphaFoldDB" id="S4AFQ5"/>
<dbReference type="Proteomes" id="UP000014629">
    <property type="component" value="Unassembled WGS sequence"/>
</dbReference>
<evidence type="ECO:0000256" key="1">
    <source>
        <dbReference type="SAM" id="MobiDB-lite"/>
    </source>
</evidence>
<name>S4AFQ5_9ACTN</name>
<reference evidence="2 3" key="1">
    <citation type="submission" date="2013-02" db="EMBL/GenBank/DDBJ databases">
        <title>Draft Genome Sequence of Streptomyces aurantiacus, Which Produces Setomimycin.</title>
        <authorList>
            <person name="Gruening B.A."/>
            <person name="Praeg A."/>
            <person name="Erxleben A."/>
            <person name="Guenther S."/>
            <person name="Mueller M."/>
        </authorList>
    </citation>
    <scope>NUCLEOTIDE SEQUENCE [LARGE SCALE GENOMIC DNA]</scope>
    <source>
        <strain evidence="2 3">JA 4570</strain>
    </source>
</reference>
<feature type="region of interest" description="Disordered" evidence="1">
    <location>
        <begin position="74"/>
        <end position="98"/>
    </location>
</feature>
<gene>
    <name evidence="2" type="ORF">STRAU_6585</name>
</gene>
<proteinExistence type="predicted"/>
<protein>
    <recommendedName>
        <fullName evidence="4">ATP-grasp-modified RiPP</fullName>
    </recommendedName>
</protein>
<evidence type="ECO:0000313" key="2">
    <source>
        <dbReference type="EMBL" id="EPH40322.1"/>
    </source>
</evidence>
<dbReference type="OrthoDB" id="4255183at2"/>
<evidence type="ECO:0008006" key="4">
    <source>
        <dbReference type="Google" id="ProtNLM"/>
    </source>
</evidence>
<dbReference type="PATRIC" id="fig|1286094.4.peg.6506"/>
<feature type="region of interest" description="Disordered" evidence="1">
    <location>
        <begin position="1"/>
        <end position="34"/>
    </location>
</feature>